<keyword evidence="6" id="KW-1185">Reference proteome</keyword>
<dbReference type="Proteomes" id="UP001501742">
    <property type="component" value="Unassembled WGS sequence"/>
</dbReference>
<keyword evidence="2" id="KW-0813">Transport</keyword>
<reference evidence="6" key="1">
    <citation type="journal article" date="2019" name="Int. J. Syst. Evol. Microbiol.">
        <title>The Global Catalogue of Microorganisms (GCM) 10K type strain sequencing project: providing services to taxonomists for standard genome sequencing and annotation.</title>
        <authorList>
            <consortium name="The Broad Institute Genomics Platform"/>
            <consortium name="The Broad Institute Genome Sequencing Center for Infectious Disease"/>
            <person name="Wu L."/>
            <person name="Ma J."/>
        </authorList>
    </citation>
    <scope>NUCLEOTIDE SEQUENCE [LARGE SCALE GENOMIC DNA]</scope>
    <source>
        <strain evidence="6">JCM 12140</strain>
    </source>
</reference>
<comment type="similarity">
    <text evidence="1">Belongs to the bacterial solute-binding protein 1 family.</text>
</comment>
<evidence type="ECO:0000256" key="2">
    <source>
        <dbReference type="ARBA" id="ARBA00022448"/>
    </source>
</evidence>
<dbReference type="Pfam" id="PF13416">
    <property type="entry name" value="SBP_bac_8"/>
    <property type="match status" value="1"/>
</dbReference>
<dbReference type="Gene3D" id="3.40.190.10">
    <property type="entry name" value="Periplasmic binding protein-like II"/>
    <property type="match status" value="1"/>
</dbReference>
<dbReference type="PANTHER" id="PTHR30061:SF50">
    <property type="entry name" value="MALTOSE_MALTODEXTRIN-BINDING PERIPLASMIC PROTEIN"/>
    <property type="match status" value="1"/>
</dbReference>
<evidence type="ECO:0000256" key="4">
    <source>
        <dbReference type="SAM" id="SignalP"/>
    </source>
</evidence>
<dbReference type="RefSeq" id="WP_204607164.1">
    <property type="nucleotide sequence ID" value="NZ_BAAAJX010000012.1"/>
</dbReference>
<evidence type="ECO:0000256" key="1">
    <source>
        <dbReference type="ARBA" id="ARBA00008520"/>
    </source>
</evidence>
<gene>
    <name evidence="5" type="ORF">GCM10009627_23550</name>
</gene>
<sequence>MQRRMPRMLAVGAIALTAALSLTACGGSGFSQPSSSDGKLTSSSSKLNVLIASSGDAEASAVKQAVSSWSEKSGTGASVQVASDLDQQMSQGFASGKPADVFYASSAQMTGWAKNGSLLPYGDQLSNKGDFYPTLKQSFTYDGKFYCAPKDFSTLALFINTADWKAAGLTDSDVPKTWDELSSVAKKLTQDGHVGLAMSPQYERIGAFMAQAGGELTNTDQTKATVDSDANAKAFNYVKGLLKDGSTKFSSDLGEGWGGDAFGKGKSAMTIEGNWLTGAMKSSYPNVGYKVVELPAGPSGAGTLQFTNCWGIAKASKNQAAALKLVEQLTSADQQLTFAKEFGVMPSVQSAASKWKQEYPQYAAFLDEVDSAKGVPNKPGTADVITDFDSKIPALASTDVQTLLEGAQKNLAAALKQ</sequence>
<accession>A0ABP4K9G9</accession>
<dbReference type="EMBL" id="BAAAJX010000012">
    <property type="protein sequence ID" value="GAA1494009.1"/>
    <property type="molecule type" value="Genomic_DNA"/>
</dbReference>
<evidence type="ECO:0000256" key="3">
    <source>
        <dbReference type="ARBA" id="ARBA00022729"/>
    </source>
</evidence>
<dbReference type="PANTHER" id="PTHR30061">
    <property type="entry name" value="MALTOSE-BINDING PERIPLASMIC PROTEIN"/>
    <property type="match status" value="1"/>
</dbReference>
<organism evidence="5 6">
    <name type="scientific">Curtobacterium herbarum</name>
    <dbReference type="NCBI Taxonomy" id="150122"/>
    <lineage>
        <taxon>Bacteria</taxon>
        <taxon>Bacillati</taxon>
        <taxon>Actinomycetota</taxon>
        <taxon>Actinomycetes</taxon>
        <taxon>Micrococcales</taxon>
        <taxon>Microbacteriaceae</taxon>
        <taxon>Curtobacterium</taxon>
    </lineage>
</organism>
<feature type="chain" id="PRO_5046727329" evidence="4">
    <location>
        <begin position="25"/>
        <end position="417"/>
    </location>
</feature>
<name>A0ABP4K9G9_9MICO</name>
<evidence type="ECO:0000313" key="5">
    <source>
        <dbReference type="EMBL" id="GAA1494009.1"/>
    </source>
</evidence>
<dbReference type="InterPro" id="IPR006059">
    <property type="entry name" value="SBP"/>
</dbReference>
<protein>
    <submittedName>
        <fullName evidence="5">ABC transporter substrate-binding protein</fullName>
    </submittedName>
</protein>
<feature type="signal peptide" evidence="4">
    <location>
        <begin position="1"/>
        <end position="24"/>
    </location>
</feature>
<keyword evidence="3 4" id="KW-0732">Signal</keyword>
<dbReference type="PROSITE" id="PS51257">
    <property type="entry name" value="PROKAR_LIPOPROTEIN"/>
    <property type="match status" value="1"/>
</dbReference>
<comment type="caution">
    <text evidence="5">The sequence shown here is derived from an EMBL/GenBank/DDBJ whole genome shotgun (WGS) entry which is preliminary data.</text>
</comment>
<proteinExistence type="inferred from homology"/>
<dbReference type="SUPFAM" id="SSF53850">
    <property type="entry name" value="Periplasmic binding protein-like II"/>
    <property type="match status" value="1"/>
</dbReference>
<evidence type="ECO:0000313" key="6">
    <source>
        <dbReference type="Proteomes" id="UP001501742"/>
    </source>
</evidence>